<proteinExistence type="predicted"/>
<evidence type="ECO:0000313" key="2">
    <source>
        <dbReference type="EMBL" id="OGY41148.1"/>
    </source>
</evidence>
<dbReference type="Proteomes" id="UP000176260">
    <property type="component" value="Unassembled WGS sequence"/>
</dbReference>
<dbReference type="Gene3D" id="3.40.50.1010">
    <property type="entry name" value="5'-nuclease"/>
    <property type="match status" value="1"/>
</dbReference>
<protein>
    <recommendedName>
        <fullName evidence="1">NYN domain-containing protein</fullName>
    </recommendedName>
</protein>
<name>A0A1G1XMA7_9BACT</name>
<accession>A0A1G1XMA7</accession>
<comment type="caution">
    <text evidence="2">The sequence shown here is derived from an EMBL/GenBank/DDBJ whole genome shotgun (WGS) entry which is preliminary data.</text>
</comment>
<gene>
    <name evidence="2" type="ORF">A2Y67_00930</name>
</gene>
<dbReference type="InterPro" id="IPR021139">
    <property type="entry name" value="NYN"/>
</dbReference>
<dbReference type="GO" id="GO:0004540">
    <property type="term" value="F:RNA nuclease activity"/>
    <property type="evidence" value="ECO:0007669"/>
    <property type="project" value="InterPro"/>
</dbReference>
<dbReference type="Pfam" id="PF01936">
    <property type="entry name" value="NYN"/>
    <property type="match status" value="1"/>
</dbReference>
<dbReference type="InterPro" id="IPR047140">
    <property type="entry name" value="LabA"/>
</dbReference>
<evidence type="ECO:0000259" key="1">
    <source>
        <dbReference type="Pfam" id="PF01936"/>
    </source>
</evidence>
<dbReference type="EMBL" id="MHIA01000033">
    <property type="protein sequence ID" value="OGY41148.1"/>
    <property type="molecule type" value="Genomic_DNA"/>
</dbReference>
<reference evidence="2 3" key="1">
    <citation type="journal article" date="2016" name="Nat. Commun.">
        <title>Thousands of microbial genomes shed light on interconnected biogeochemical processes in an aquifer system.</title>
        <authorList>
            <person name="Anantharaman K."/>
            <person name="Brown C.T."/>
            <person name="Hug L.A."/>
            <person name="Sharon I."/>
            <person name="Castelle C.J."/>
            <person name="Probst A.J."/>
            <person name="Thomas B.C."/>
            <person name="Singh A."/>
            <person name="Wilkins M.J."/>
            <person name="Karaoz U."/>
            <person name="Brodie E.L."/>
            <person name="Williams K.H."/>
            <person name="Hubbard S.S."/>
            <person name="Banfield J.F."/>
        </authorList>
    </citation>
    <scope>NUCLEOTIDE SEQUENCE [LARGE SCALE GENOMIC DNA]</scope>
</reference>
<organism evidence="2 3">
    <name type="scientific">Candidatus Buchananbacteria bacterium RBG_13_39_9</name>
    <dbReference type="NCBI Taxonomy" id="1797531"/>
    <lineage>
        <taxon>Bacteria</taxon>
        <taxon>Candidatus Buchananiibacteriota</taxon>
    </lineage>
</organism>
<sequence length="189" mass="21593">MDNPKRIAVFIDNSNVFHHILDLKKVDKNWVSLYNPLILAQKLAGNRNLVYVGFYCVRPPSYLLSGNPKEQKRYNLTQKYYGEIEKLPNVQIKFGDLKGTKGNLQEKNLDTQLATDMVAMAALDEYDVASLVSNDGDYKSAIENTKKFNKKIENLFFKGSLSMAIDGRCDIKRRARRSFYVKLDGLSDV</sequence>
<dbReference type="AlphaFoldDB" id="A0A1G1XMA7"/>
<dbReference type="PANTHER" id="PTHR35458">
    <property type="entry name" value="SLR0755 PROTEIN"/>
    <property type="match status" value="1"/>
</dbReference>
<feature type="domain" description="NYN" evidence="1">
    <location>
        <begin position="6"/>
        <end position="160"/>
    </location>
</feature>
<evidence type="ECO:0000313" key="3">
    <source>
        <dbReference type="Proteomes" id="UP000176260"/>
    </source>
</evidence>
<dbReference type="PANTHER" id="PTHR35458:SF8">
    <property type="entry name" value="SLR0650 PROTEIN"/>
    <property type="match status" value="1"/>
</dbReference>